<comment type="similarity">
    <text evidence="2 7">Belongs to the peptidase S26 family.</text>
</comment>
<dbReference type="NCBIfam" id="TIGR02227">
    <property type="entry name" value="sigpep_I_bact"/>
    <property type="match status" value="1"/>
</dbReference>
<dbReference type="PANTHER" id="PTHR43390">
    <property type="entry name" value="SIGNAL PEPTIDASE I"/>
    <property type="match status" value="1"/>
</dbReference>
<dbReference type="PRINTS" id="PR00727">
    <property type="entry name" value="LEADERPTASE"/>
</dbReference>
<sequence length="313" mass="34869">MSFFLTGLALTAIAPVLCRKALAEHGPQWANTLGCMSAVLGPFYLLCTFIDMHTVLLVCAAVSGPLWITERTRAARGKSRFTEGVLGFAVELAPIAVLLLVFRSFIAEGYIVPSSSMRPNLVVGNYVLVDKFTYGLRLPLFYTTLFTVSSPKRADVLVFRFPLDRSKPYIKRVIGIPGDLIEYRAGELYVNDVKINEEDIGRYDYIDESSGKPKQARIMTEELAGARFQILHDTQAKELGRGSDFPDIPGCDRSAEGLKCLVPNDSFFVLGDNRGNSLDSRYWGFVPARYIIGRAIYSISLSKMDFQYKKVTN</sequence>
<feature type="transmembrane region" description="Helical" evidence="7">
    <location>
        <begin position="42"/>
        <end position="64"/>
    </location>
</feature>
<dbReference type="GO" id="GO:0004252">
    <property type="term" value="F:serine-type endopeptidase activity"/>
    <property type="evidence" value="ECO:0007669"/>
    <property type="project" value="InterPro"/>
</dbReference>
<dbReference type="Gene3D" id="2.10.109.10">
    <property type="entry name" value="Umud Fragment, subunit A"/>
    <property type="match status" value="1"/>
</dbReference>
<comment type="subcellular location">
    <subcellularLocation>
        <location evidence="7">Membrane</location>
        <topology evidence="7">Multi-pass membrane protein</topology>
    </subcellularLocation>
</comment>
<dbReference type="GO" id="GO:0009003">
    <property type="term" value="F:signal peptidase activity"/>
    <property type="evidence" value="ECO:0007669"/>
    <property type="project" value="UniProtKB-EC"/>
</dbReference>
<feature type="active site" evidence="6">
    <location>
        <position position="116"/>
    </location>
</feature>
<dbReference type="Proteomes" id="UP000245431">
    <property type="component" value="Plasmid PVE_plasmid"/>
</dbReference>
<dbReference type="GO" id="GO:0006465">
    <property type="term" value="P:signal peptide processing"/>
    <property type="evidence" value="ECO:0007669"/>
    <property type="project" value="InterPro"/>
</dbReference>
<dbReference type="EMBL" id="LT599585">
    <property type="protein sequence ID" value="SBW85266.1"/>
    <property type="molecule type" value="Genomic_DNA"/>
</dbReference>
<dbReference type="SUPFAM" id="SSF51306">
    <property type="entry name" value="LexA/Signal peptidase"/>
    <property type="match status" value="1"/>
</dbReference>
<evidence type="ECO:0000256" key="5">
    <source>
        <dbReference type="ARBA" id="ARBA00022801"/>
    </source>
</evidence>
<dbReference type="InterPro" id="IPR036286">
    <property type="entry name" value="LexA/Signal_pep-like_sf"/>
</dbReference>
<evidence type="ECO:0000256" key="6">
    <source>
        <dbReference type="PIRSR" id="PIRSR600223-1"/>
    </source>
</evidence>
<dbReference type="EC" id="3.4.21.89" evidence="3 7"/>
<feature type="domain" description="Peptidase S26" evidence="8">
    <location>
        <begin position="89"/>
        <end position="296"/>
    </location>
</feature>
<keyword evidence="7" id="KW-0812">Transmembrane</keyword>
<keyword evidence="9" id="KW-0614">Plasmid</keyword>
<dbReference type="GO" id="GO:0016020">
    <property type="term" value="C:membrane"/>
    <property type="evidence" value="ECO:0007669"/>
    <property type="project" value="UniProtKB-SubCell"/>
</dbReference>
<feature type="transmembrane region" description="Helical" evidence="7">
    <location>
        <begin position="85"/>
        <end position="106"/>
    </location>
</feature>
<reference evidence="10" key="1">
    <citation type="submission" date="2016-07" db="EMBL/GenBank/DDBJ databases">
        <authorList>
            <person name="Florea S."/>
            <person name="Webb J.S."/>
            <person name="Jaromczyk J."/>
            <person name="Schardl C.L."/>
        </authorList>
    </citation>
    <scope>NUCLEOTIDE SEQUENCE [LARGE SCALE GENOMIC DNA]</scope>
    <source>
        <strain evidence="10">1YdBTEX2</strain>
        <plasmid evidence="10">Plasmid pve_Plasmid</plasmid>
    </source>
</reference>
<evidence type="ECO:0000259" key="8">
    <source>
        <dbReference type="Pfam" id="PF10502"/>
    </source>
</evidence>
<evidence type="ECO:0000256" key="7">
    <source>
        <dbReference type="RuleBase" id="RU362042"/>
    </source>
</evidence>
<comment type="catalytic activity">
    <reaction evidence="1 7">
        <text>Cleavage of hydrophobic, N-terminal signal or leader sequences from secreted and periplasmic proteins.</text>
        <dbReference type="EC" id="3.4.21.89"/>
    </reaction>
</comment>
<dbReference type="InterPro" id="IPR019757">
    <property type="entry name" value="Pept_S26A_signal_pept_1_Lys-AS"/>
</dbReference>
<keyword evidence="7" id="KW-1133">Transmembrane helix</keyword>
<dbReference type="CDD" id="cd06530">
    <property type="entry name" value="S26_SPase_I"/>
    <property type="match status" value="1"/>
</dbReference>
<dbReference type="PROSITE" id="PS00760">
    <property type="entry name" value="SPASE_I_2"/>
    <property type="match status" value="1"/>
</dbReference>
<accession>A0A1D3KAA3</accession>
<feature type="active site" evidence="6">
    <location>
        <position position="171"/>
    </location>
</feature>
<dbReference type="InterPro" id="IPR000223">
    <property type="entry name" value="Pept_S26A_signal_pept_1"/>
</dbReference>
<keyword evidence="7" id="KW-0472">Membrane</keyword>
<evidence type="ECO:0000256" key="4">
    <source>
        <dbReference type="ARBA" id="ARBA00019232"/>
    </source>
</evidence>
<proteinExistence type="inferred from homology"/>
<dbReference type="InterPro" id="IPR019758">
    <property type="entry name" value="Pept_S26A_signal_pept_1_CS"/>
</dbReference>
<evidence type="ECO:0000256" key="3">
    <source>
        <dbReference type="ARBA" id="ARBA00013208"/>
    </source>
</evidence>
<keyword evidence="5 7" id="KW-0378">Hydrolase</keyword>
<dbReference type="PROSITE" id="PS00761">
    <property type="entry name" value="SPASE_I_3"/>
    <property type="match status" value="1"/>
</dbReference>
<gene>
    <name evidence="9" type="ORF">PVE_P0226</name>
</gene>
<dbReference type="PANTHER" id="PTHR43390:SF1">
    <property type="entry name" value="CHLOROPLAST PROCESSING PEPTIDASE"/>
    <property type="match status" value="1"/>
</dbReference>
<geneLocation type="plasmid" evidence="10">
    <name>pve_Plasmid</name>
</geneLocation>
<keyword evidence="7" id="KW-0645">Protease</keyword>
<name>A0A1D3KAA3_PSEVE</name>
<dbReference type="AlphaFoldDB" id="A0A1D3KAA3"/>
<dbReference type="Pfam" id="PF10502">
    <property type="entry name" value="Peptidase_S26"/>
    <property type="match status" value="1"/>
</dbReference>
<evidence type="ECO:0000256" key="1">
    <source>
        <dbReference type="ARBA" id="ARBA00000677"/>
    </source>
</evidence>
<organism evidence="9 10">
    <name type="scientific">Pseudomonas veronii 1YdBTEX2</name>
    <dbReference type="NCBI Taxonomy" id="1295141"/>
    <lineage>
        <taxon>Bacteria</taxon>
        <taxon>Pseudomonadati</taxon>
        <taxon>Pseudomonadota</taxon>
        <taxon>Gammaproteobacteria</taxon>
        <taxon>Pseudomonadales</taxon>
        <taxon>Pseudomonadaceae</taxon>
        <taxon>Pseudomonas</taxon>
    </lineage>
</organism>
<evidence type="ECO:0000313" key="10">
    <source>
        <dbReference type="Proteomes" id="UP000245431"/>
    </source>
</evidence>
<evidence type="ECO:0000313" key="9">
    <source>
        <dbReference type="EMBL" id="SBW85266.1"/>
    </source>
</evidence>
<dbReference type="InterPro" id="IPR019533">
    <property type="entry name" value="Peptidase_S26"/>
</dbReference>
<evidence type="ECO:0000256" key="2">
    <source>
        <dbReference type="ARBA" id="ARBA00009370"/>
    </source>
</evidence>
<protein>
    <recommendedName>
        <fullName evidence="4 7">Signal peptidase I</fullName>
        <ecNumber evidence="3 7">3.4.21.89</ecNumber>
    </recommendedName>
</protein>